<dbReference type="Gene3D" id="3.40.190.10">
    <property type="entry name" value="Periplasmic binding protein-like II"/>
    <property type="match status" value="2"/>
</dbReference>
<keyword evidence="3" id="KW-0238">DNA-binding</keyword>
<dbReference type="PANTHER" id="PTHR30579:SF7">
    <property type="entry name" value="HTH-TYPE TRANSCRIPTIONAL REGULATOR LRHA-RELATED"/>
    <property type="match status" value="1"/>
</dbReference>
<reference evidence="6 7" key="1">
    <citation type="submission" date="2016-08" db="EMBL/GenBank/DDBJ databases">
        <authorList>
            <person name="Seilhamer J.J."/>
        </authorList>
    </citation>
    <scope>NUCLEOTIDE SEQUENCE [LARGE SCALE GENOMIC DNA]</scope>
    <source>
        <strain evidence="6 7">PH27A</strain>
    </source>
</reference>
<dbReference type="Gene3D" id="1.10.10.10">
    <property type="entry name" value="Winged helix-like DNA-binding domain superfamily/Winged helix DNA-binding domain"/>
    <property type="match status" value="1"/>
</dbReference>
<evidence type="ECO:0000259" key="5">
    <source>
        <dbReference type="PROSITE" id="PS50931"/>
    </source>
</evidence>
<dbReference type="SUPFAM" id="SSF46785">
    <property type="entry name" value="Winged helix' DNA-binding domain"/>
    <property type="match status" value="1"/>
</dbReference>
<dbReference type="Pfam" id="PF00126">
    <property type="entry name" value="HTH_1"/>
    <property type="match status" value="1"/>
</dbReference>
<evidence type="ECO:0000256" key="1">
    <source>
        <dbReference type="ARBA" id="ARBA00009437"/>
    </source>
</evidence>
<proteinExistence type="inferred from homology"/>
<gene>
    <name evidence="6" type="ORF">BFW38_08450</name>
</gene>
<organism evidence="6 7">
    <name type="scientific">Terasakiispira papahanaumokuakeensis</name>
    <dbReference type="NCBI Taxonomy" id="197479"/>
    <lineage>
        <taxon>Bacteria</taxon>
        <taxon>Pseudomonadati</taxon>
        <taxon>Pseudomonadota</taxon>
        <taxon>Gammaproteobacteria</taxon>
        <taxon>Oceanospirillales</taxon>
        <taxon>Terasakiispira</taxon>
    </lineage>
</organism>
<dbReference type="GO" id="GO:0003700">
    <property type="term" value="F:DNA-binding transcription factor activity"/>
    <property type="evidence" value="ECO:0007669"/>
    <property type="project" value="InterPro"/>
</dbReference>
<dbReference type="FunFam" id="1.10.10.10:FF:000001">
    <property type="entry name" value="LysR family transcriptional regulator"/>
    <property type="match status" value="1"/>
</dbReference>
<sequence>MRHLDLSLLRTFVAICDEANFARAALKVHKSQPAISQQMKRLEQELDVVLFVKKGRQKELTPAGIRLVDYARRLLALHDEMWSALHDQELTGPVRIGAPADIADTVLPGILQRFARANPRLSMAIHVGRSPDLMDMMAAGALDLTISTRESPSHPHLILRTSPVVWIAANDYHLDPQEPLPLVIADEPSIFRRFALEALVQAGHDYKESYIAPNLAGIKAAVRAGLGVTARSVEVVTPEFRVLGERQGLPALPDVNFYLYLREDNTNEAATKLYHLLASHVGGQQGVIEPSLPN</sequence>
<dbReference type="GO" id="GO:0003677">
    <property type="term" value="F:DNA binding"/>
    <property type="evidence" value="ECO:0007669"/>
    <property type="project" value="UniProtKB-KW"/>
</dbReference>
<evidence type="ECO:0000313" key="6">
    <source>
        <dbReference type="EMBL" id="ODC03574.1"/>
    </source>
</evidence>
<keyword evidence="2" id="KW-0805">Transcription regulation</keyword>
<dbReference type="PANTHER" id="PTHR30579">
    <property type="entry name" value="TRANSCRIPTIONAL REGULATOR"/>
    <property type="match status" value="1"/>
</dbReference>
<dbReference type="RefSeq" id="WP_068997990.1">
    <property type="nucleotide sequence ID" value="NZ_MDTQ01000001.1"/>
</dbReference>
<dbReference type="InterPro" id="IPR005119">
    <property type="entry name" value="LysR_subst-bd"/>
</dbReference>
<dbReference type="InterPro" id="IPR036390">
    <property type="entry name" value="WH_DNA-bd_sf"/>
</dbReference>
<name>A0A1E2V9B6_9GAMM</name>
<dbReference type="Pfam" id="PF03466">
    <property type="entry name" value="LysR_substrate"/>
    <property type="match status" value="1"/>
</dbReference>
<dbReference type="InterPro" id="IPR036388">
    <property type="entry name" value="WH-like_DNA-bd_sf"/>
</dbReference>
<comment type="caution">
    <text evidence="6">The sequence shown here is derived from an EMBL/GenBank/DDBJ whole genome shotgun (WGS) entry which is preliminary data.</text>
</comment>
<evidence type="ECO:0000256" key="4">
    <source>
        <dbReference type="ARBA" id="ARBA00023163"/>
    </source>
</evidence>
<feature type="domain" description="HTH lysR-type" evidence="5">
    <location>
        <begin position="4"/>
        <end position="61"/>
    </location>
</feature>
<evidence type="ECO:0000256" key="2">
    <source>
        <dbReference type="ARBA" id="ARBA00023015"/>
    </source>
</evidence>
<dbReference type="PRINTS" id="PR00039">
    <property type="entry name" value="HTHLYSR"/>
</dbReference>
<dbReference type="AlphaFoldDB" id="A0A1E2V9B6"/>
<dbReference type="SUPFAM" id="SSF53850">
    <property type="entry name" value="Periplasmic binding protein-like II"/>
    <property type="match status" value="1"/>
</dbReference>
<dbReference type="PROSITE" id="PS50931">
    <property type="entry name" value="HTH_LYSR"/>
    <property type="match status" value="1"/>
</dbReference>
<evidence type="ECO:0000313" key="7">
    <source>
        <dbReference type="Proteomes" id="UP000094291"/>
    </source>
</evidence>
<dbReference type="Proteomes" id="UP000094291">
    <property type="component" value="Unassembled WGS sequence"/>
</dbReference>
<protein>
    <submittedName>
        <fullName evidence="6">LysR family transcriptional regulator</fullName>
    </submittedName>
</protein>
<keyword evidence="7" id="KW-1185">Reference proteome</keyword>
<dbReference type="InterPro" id="IPR000847">
    <property type="entry name" value="LysR_HTH_N"/>
</dbReference>
<comment type="similarity">
    <text evidence="1">Belongs to the LysR transcriptional regulatory family.</text>
</comment>
<dbReference type="OrthoDB" id="5723059at2"/>
<keyword evidence="4" id="KW-0804">Transcription</keyword>
<accession>A0A1E2V9B6</accession>
<dbReference type="STRING" id="197479.BFW38_08450"/>
<dbReference type="EMBL" id="MDTQ01000001">
    <property type="protein sequence ID" value="ODC03574.1"/>
    <property type="molecule type" value="Genomic_DNA"/>
</dbReference>
<dbReference type="InterPro" id="IPR050176">
    <property type="entry name" value="LTTR"/>
</dbReference>
<evidence type="ECO:0000256" key="3">
    <source>
        <dbReference type="ARBA" id="ARBA00023125"/>
    </source>
</evidence>